<sequence>MKQRLLSLDFFRGLTVAGMILVNNPGDWGHVYAPLEHSKWNGCTPTDLVFPFFLFMVGVSVAFAMSNRILDTAGHGKLIMHIIKRAITIFVIGMLFRLIPHFDFYNMRIPGVLPRIAVVYLVISLLYLKTSAKTRIWLCISFLIGYYLLMTFVPVPGIGPANLEPETNLGAWLDRTILTEHHLWAQSKTWDPEGILSTLPAFSTGLLGIMVGDWVRRKDKQDAEKVTWMFVFGFGSVLLGLIWDSFFPINKSLWTSSFVLYTAGLACMGLATSYWLIDVQGYKKITPPFVAFGRNAITAYVLSGVIPQVFGGIPSSWFMPFLSPYNASLAAAIMLVLLLLIPVWIMYKRNIIVKI</sequence>
<reference evidence="2 3" key="1">
    <citation type="submission" date="2019-12" db="EMBL/GenBank/DDBJ databases">
        <title>The draft genomic sequence of strain Chitinophaga oryziterrae JCM 16595.</title>
        <authorList>
            <person name="Zhang X."/>
        </authorList>
    </citation>
    <scope>NUCLEOTIDE SEQUENCE [LARGE SCALE GENOMIC DNA]</scope>
    <source>
        <strain evidence="2 3">JCM 16595</strain>
    </source>
</reference>
<evidence type="ECO:0000313" key="3">
    <source>
        <dbReference type="Proteomes" id="UP000468388"/>
    </source>
</evidence>
<feature type="transmembrane region" description="Helical" evidence="1">
    <location>
        <begin position="135"/>
        <end position="155"/>
    </location>
</feature>
<gene>
    <name evidence="2" type="ORF">GO495_11380</name>
</gene>
<keyword evidence="3" id="KW-1185">Reference proteome</keyword>
<feature type="transmembrane region" description="Helical" evidence="1">
    <location>
        <begin position="194"/>
        <end position="215"/>
    </location>
</feature>
<keyword evidence="1" id="KW-0472">Membrane</keyword>
<proteinExistence type="predicted"/>
<dbReference type="PANTHER" id="PTHR31061:SF24">
    <property type="entry name" value="LD22376P"/>
    <property type="match status" value="1"/>
</dbReference>
<feature type="transmembrane region" description="Helical" evidence="1">
    <location>
        <begin position="258"/>
        <end position="277"/>
    </location>
</feature>
<dbReference type="PANTHER" id="PTHR31061">
    <property type="entry name" value="LD22376P"/>
    <property type="match status" value="1"/>
</dbReference>
<evidence type="ECO:0000313" key="2">
    <source>
        <dbReference type="EMBL" id="MVT41186.1"/>
    </source>
</evidence>
<feature type="transmembrane region" description="Helical" evidence="1">
    <location>
        <begin position="82"/>
        <end position="100"/>
    </location>
</feature>
<dbReference type="RefSeq" id="WP_157299794.1">
    <property type="nucleotide sequence ID" value="NZ_BAAAZB010000007.1"/>
</dbReference>
<keyword evidence="1" id="KW-0812">Transmembrane</keyword>
<dbReference type="Proteomes" id="UP000468388">
    <property type="component" value="Unassembled WGS sequence"/>
</dbReference>
<feature type="transmembrane region" description="Helical" evidence="1">
    <location>
        <begin position="297"/>
        <end position="319"/>
    </location>
</feature>
<dbReference type="AlphaFoldDB" id="A0A6N8JA44"/>
<evidence type="ECO:0000256" key="1">
    <source>
        <dbReference type="SAM" id="Phobius"/>
    </source>
</evidence>
<keyword evidence="1" id="KW-1133">Transmembrane helix</keyword>
<organism evidence="2 3">
    <name type="scientific">Chitinophaga oryziterrae</name>
    <dbReference type="NCBI Taxonomy" id="1031224"/>
    <lineage>
        <taxon>Bacteria</taxon>
        <taxon>Pseudomonadati</taxon>
        <taxon>Bacteroidota</taxon>
        <taxon>Chitinophagia</taxon>
        <taxon>Chitinophagales</taxon>
        <taxon>Chitinophagaceae</taxon>
        <taxon>Chitinophaga</taxon>
    </lineage>
</organism>
<name>A0A6N8JA44_9BACT</name>
<feature type="transmembrane region" description="Helical" evidence="1">
    <location>
        <begin position="227"/>
        <end position="246"/>
    </location>
</feature>
<dbReference type="OrthoDB" id="9788724at2"/>
<comment type="caution">
    <text evidence="2">The sequence shown here is derived from an EMBL/GenBank/DDBJ whole genome shotgun (WGS) entry which is preliminary data.</text>
</comment>
<feature type="transmembrane region" description="Helical" evidence="1">
    <location>
        <begin position="48"/>
        <end position="70"/>
    </location>
</feature>
<accession>A0A6N8JA44</accession>
<feature type="transmembrane region" description="Helical" evidence="1">
    <location>
        <begin position="325"/>
        <end position="347"/>
    </location>
</feature>
<dbReference type="EMBL" id="WRXO01000002">
    <property type="protein sequence ID" value="MVT41186.1"/>
    <property type="molecule type" value="Genomic_DNA"/>
</dbReference>
<feature type="transmembrane region" description="Helical" evidence="1">
    <location>
        <begin position="112"/>
        <end position="128"/>
    </location>
</feature>
<protein>
    <submittedName>
        <fullName evidence="2">DUF5009 domain-containing protein</fullName>
    </submittedName>
</protein>